<dbReference type="KEGG" id="lacs:H4075_09940"/>
<dbReference type="InterPro" id="IPR036895">
    <property type="entry name" value="Uracil-DNA_glycosylase-like_sf"/>
</dbReference>
<evidence type="ECO:0000313" key="2">
    <source>
        <dbReference type="Proteomes" id="UP000515344"/>
    </source>
</evidence>
<accession>A0A7G5XLW5</accession>
<dbReference type="Proteomes" id="UP000515344">
    <property type="component" value="Chromosome"/>
</dbReference>
<dbReference type="SUPFAM" id="SSF52141">
    <property type="entry name" value="Uracil-DNA glycosylase-like"/>
    <property type="match status" value="1"/>
</dbReference>
<reference evidence="2" key="1">
    <citation type="submission" date="2020-08" db="EMBL/GenBank/DDBJ databases">
        <title>Lacibacter sp. S13-6-6 genome sequencing.</title>
        <authorList>
            <person name="Jin L."/>
        </authorList>
    </citation>
    <scope>NUCLEOTIDE SEQUENCE [LARGE SCALE GENOMIC DNA]</scope>
    <source>
        <strain evidence="2">S13-6-6</strain>
    </source>
</reference>
<evidence type="ECO:0008006" key="3">
    <source>
        <dbReference type="Google" id="ProtNLM"/>
    </source>
</evidence>
<protein>
    <recommendedName>
        <fullName evidence="3">Uracil-DNA glycosylase family protein</fullName>
    </recommendedName>
</protein>
<dbReference type="AlphaFoldDB" id="A0A7G5XLW5"/>
<sequence length="212" mass="24963">MKRGRPRKHQSWDNRVETHPWKRFPEIDNDATQLILGSFPPNKFTDYPNRLSRCDEQFFYGSKDNAFWDLFIVAKDLALRWPDHLEGLKNWLSTNKWIISDILLTTTRKKDSATDSDLVPVKWNTEVINRILTNNPIQTILFTSNWVKNKFDQEVKKELSAFTGSYREVVLISPSPAGLISTEWAKKELPILDGEDLESYRQRYYQWALNEP</sequence>
<dbReference type="RefSeq" id="WP_182806360.1">
    <property type="nucleotide sequence ID" value="NZ_CP060007.1"/>
</dbReference>
<dbReference type="EMBL" id="CP060007">
    <property type="protein sequence ID" value="QNA46468.1"/>
    <property type="molecule type" value="Genomic_DNA"/>
</dbReference>
<name>A0A7G5XLW5_9BACT</name>
<organism evidence="1 2">
    <name type="scientific">Lacibacter sediminis</name>
    <dbReference type="NCBI Taxonomy" id="2760713"/>
    <lineage>
        <taxon>Bacteria</taxon>
        <taxon>Pseudomonadati</taxon>
        <taxon>Bacteroidota</taxon>
        <taxon>Chitinophagia</taxon>
        <taxon>Chitinophagales</taxon>
        <taxon>Chitinophagaceae</taxon>
        <taxon>Lacibacter</taxon>
    </lineage>
</organism>
<gene>
    <name evidence="1" type="ORF">H4075_09940</name>
</gene>
<evidence type="ECO:0000313" key="1">
    <source>
        <dbReference type="EMBL" id="QNA46468.1"/>
    </source>
</evidence>
<keyword evidence="2" id="KW-1185">Reference proteome</keyword>
<proteinExistence type="predicted"/>
<dbReference type="Gene3D" id="3.40.470.10">
    <property type="entry name" value="Uracil-DNA glycosylase-like domain"/>
    <property type="match status" value="1"/>
</dbReference>